<gene>
    <name evidence="2" type="ORF">NC998_04990</name>
</gene>
<organism evidence="2 3">
    <name type="scientific">Trichocoleus desertorum GB2-A4</name>
    <dbReference type="NCBI Taxonomy" id="2933944"/>
    <lineage>
        <taxon>Bacteria</taxon>
        <taxon>Bacillati</taxon>
        <taxon>Cyanobacteriota</taxon>
        <taxon>Cyanophyceae</taxon>
        <taxon>Leptolyngbyales</taxon>
        <taxon>Trichocoleusaceae</taxon>
        <taxon>Trichocoleus</taxon>
    </lineage>
</organism>
<dbReference type="PANTHER" id="PTHR43236">
    <property type="entry name" value="ANTITOXIN HIGA1"/>
    <property type="match status" value="1"/>
</dbReference>
<accession>A0ABV0J3U7</accession>
<dbReference type="InterPro" id="IPR010359">
    <property type="entry name" value="IrrE_HExxH"/>
</dbReference>
<dbReference type="PANTHER" id="PTHR43236:SF2">
    <property type="entry name" value="BLL0069 PROTEIN"/>
    <property type="match status" value="1"/>
</dbReference>
<dbReference type="Gene3D" id="1.10.10.2910">
    <property type="match status" value="1"/>
</dbReference>
<dbReference type="RefSeq" id="WP_190433807.1">
    <property type="nucleotide sequence ID" value="NZ_JAMPKM010000002.1"/>
</dbReference>
<reference evidence="2 3" key="1">
    <citation type="submission" date="2022-04" db="EMBL/GenBank/DDBJ databases">
        <title>Positive selection, recombination, and allopatry shape intraspecific diversity of widespread and dominant cyanobacteria.</title>
        <authorList>
            <person name="Wei J."/>
            <person name="Shu W."/>
            <person name="Hu C."/>
        </authorList>
    </citation>
    <scope>NUCLEOTIDE SEQUENCE [LARGE SCALE GENOMIC DNA]</scope>
    <source>
        <strain evidence="2 3">GB2-A4</strain>
    </source>
</reference>
<dbReference type="Pfam" id="PF06114">
    <property type="entry name" value="Peptidase_M78"/>
    <property type="match status" value="1"/>
</dbReference>
<feature type="domain" description="IrrE N-terminal-like" evidence="1">
    <location>
        <begin position="66"/>
        <end position="168"/>
    </location>
</feature>
<sequence>MQYRHPGQAFLSRHGLLQTEQDMFRYVEFLRQSAGLSDEPPIDLLRIYQEFGMPTPLRAPLADQQGILVDSDAGLILIKEDDPLVRQRFTEGHELMELLFDAQERLFLGTNTQLPWQAEQKEQLCDRGAAELLMPTSSFLPQLRSLGFSLRTGQILANLYQTSLLATLLRMVQHESGAYAVVMWHQALRRREAEGCLPTKPQPKKKLRVWWRAKAQGWSSGFIPKNKSIPHGSLIAEAFHSGQPQTGTEALDFGCGPLHCYVEALPIQLGGKSCVLSLLHLPSPSR</sequence>
<proteinExistence type="predicted"/>
<dbReference type="Proteomes" id="UP001464891">
    <property type="component" value="Unassembled WGS sequence"/>
</dbReference>
<name>A0ABV0J3U7_9CYAN</name>
<evidence type="ECO:0000313" key="3">
    <source>
        <dbReference type="Proteomes" id="UP001464891"/>
    </source>
</evidence>
<protein>
    <submittedName>
        <fullName evidence="2">ImmA/IrrE family metallo-endopeptidase</fullName>
    </submittedName>
</protein>
<comment type="caution">
    <text evidence="2">The sequence shown here is derived from an EMBL/GenBank/DDBJ whole genome shotgun (WGS) entry which is preliminary data.</text>
</comment>
<dbReference type="InterPro" id="IPR052345">
    <property type="entry name" value="Rad_response_metalloprotease"/>
</dbReference>
<evidence type="ECO:0000313" key="2">
    <source>
        <dbReference type="EMBL" id="MEP0816448.1"/>
    </source>
</evidence>
<keyword evidence="3" id="KW-1185">Reference proteome</keyword>
<dbReference type="EMBL" id="JAMPKM010000002">
    <property type="protein sequence ID" value="MEP0816448.1"/>
    <property type="molecule type" value="Genomic_DNA"/>
</dbReference>
<evidence type="ECO:0000259" key="1">
    <source>
        <dbReference type="Pfam" id="PF06114"/>
    </source>
</evidence>